<comment type="caution">
    <text evidence="1">The sequence shown here is derived from an EMBL/GenBank/DDBJ whole genome shotgun (WGS) entry which is preliminary data.</text>
</comment>
<organism evidence="1 2">
    <name type="scientific">Persicobacter diffluens</name>
    <dbReference type="NCBI Taxonomy" id="981"/>
    <lineage>
        <taxon>Bacteria</taxon>
        <taxon>Pseudomonadati</taxon>
        <taxon>Bacteroidota</taxon>
        <taxon>Cytophagia</taxon>
        <taxon>Cytophagales</taxon>
        <taxon>Persicobacteraceae</taxon>
        <taxon>Persicobacter</taxon>
    </lineage>
</organism>
<dbReference type="Proteomes" id="UP001310022">
    <property type="component" value="Unassembled WGS sequence"/>
</dbReference>
<sequence length="108" mass="12277">MSLIIFTGSVEELNQHIAYEIKELPLPFKALFYIQPYLWTLMFGSDDKGFHSCHSKKCSGKLSKVMPDSLSLQPDSLFLNTPIAVSLEKLRIENIPSIFRNAAKRGFK</sequence>
<protein>
    <submittedName>
        <fullName evidence="1">Uncharacterized protein</fullName>
    </submittedName>
</protein>
<keyword evidence="2" id="KW-1185">Reference proteome</keyword>
<accession>A0AAN4W3A9</accession>
<reference evidence="1 2" key="1">
    <citation type="submission" date="2021-12" db="EMBL/GenBank/DDBJ databases">
        <title>Genome sequencing of bacteria with rrn-lacking chromosome and rrn-plasmid.</title>
        <authorList>
            <person name="Anda M."/>
            <person name="Iwasaki W."/>
        </authorList>
    </citation>
    <scope>NUCLEOTIDE SEQUENCE [LARGE SCALE GENOMIC DNA]</scope>
    <source>
        <strain evidence="1 2">NBRC 15940</strain>
    </source>
</reference>
<name>A0AAN4W3A9_9BACT</name>
<dbReference type="EMBL" id="BQKE01000003">
    <property type="protein sequence ID" value="GJM63916.1"/>
    <property type="molecule type" value="Genomic_DNA"/>
</dbReference>
<evidence type="ECO:0000313" key="1">
    <source>
        <dbReference type="EMBL" id="GJM63916.1"/>
    </source>
</evidence>
<dbReference type="AlphaFoldDB" id="A0AAN4W3A9"/>
<gene>
    <name evidence="1" type="ORF">PEDI_44680</name>
</gene>
<evidence type="ECO:0000313" key="2">
    <source>
        <dbReference type="Proteomes" id="UP001310022"/>
    </source>
</evidence>
<proteinExistence type="predicted"/>